<keyword evidence="4" id="KW-1185">Reference proteome</keyword>
<dbReference type="CDD" id="cd21177">
    <property type="entry name" value="LPMO_AA10"/>
    <property type="match status" value="1"/>
</dbReference>
<accession>A0A378LUY5</accession>
<organism evidence="3 4">
    <name type="scientific">Legionella wadsworthii</name>
    <dbReference type="NCBI Taxonomy" id="28088"/>
    <lineage>
        <taxon>Bacteria</taxon>
        <taxon>Pseudomonadati</taxon>
        <taxon>Pseudomonadota</taxon>
        <taxon>Gammaproteobacteria</taxon>
        <taxon>Legionellales</taxon>
        <taxon>Legionellaceae</taxon>
        <taxon>Legionella</taxon>
    </lineage>
</organism>
<dbReference type="OrthoDB" id="3675244at2"/>
<proteinExistence type="predicted"/>
<dbReference type="AlphaFoldDB" id="A0A378LUY5"/>
<evidence type="ECO:0000256" key="1">
    <source>
        <dbReference type="ARBA" id="ARBA00022729"/>
    </source>
</evidence>
<dbReference type="InterPro" id="IPR051024">
    <property type="entry name" value="GlcNAc_Chitin_IntDeg"/>
</dbReference>
<evidence type="ECO:0000313" key="4">
    <source>
        <dbReference type="Proteomes" id="UP000255297"/>
    </source>
</evidence>
<reference evidence="3 4" key="1">
    <citation type="submission" date="2018-06" db="EMBL/GenBank/DDBJ databases">
        <authorList>
            <consortium name="Pathogen Informatics"/>
            <person name="Doyle S."/>
        </authorList>
    </citation>
    <scope>NUCLEOTIDE SEQUENCE [LARGE SCALE GENOMIC DNA]</scope>
    <source>
        <strain evidence="3 4">NCTC11532</strain>
    </source>
</reference>
<dbReference type="PANTHER" id="PTHR34823:SF1">
    <property type="entry name" value="CHITIN-BINDING TYPE-4 DOMAIN-CONTAINING PROTEIN"/>
    <property type="match status" value="1"/>
</dbReference>
<dbReference type="InterPro" id="IPR004302">
    <property type="entry name" value="Cellulose/chitin-bd_N"/>
</dbReference>
<dbReference type="Pfam" id="PF03067">
    <property type="entry name" value="LPMO_10"/>
    <property type="match status" value="1"/>
</dbReference>
<keyword evidence="1" id="KW-0732">Signal</keyword>
<dbReference type="Gene3D" id="2.70.50.50">
    <property type="entry name" value="chitin-binding protein cbp21"/>
    <property type="match status" value="1"/>
</dbReference>
<dbReference type="STRING" id="1122170.GCA_000701265_03025"/>
<evidence type="ECO:0000313" key="3">
    <source>
        <dbReference type="EMBL" id="STY31178.1"/>
    </source>
</evidence>
<evidence type="ECO:0000259" key="2">
    <source>
        <dbReference type="Pfam" id="PF03067"/>
    </source>
</evidence>
<gene>
    <name evidence="3" type="ORF">NCTC11532_02774</name>
</gene>
<feature type="domain" description="Chitin-binding type-4" evidence="2">
    <location>
        <begin position="25"/>
        <end position="233"/>
    </location>
</feature>
<dbReference type="SUPFAM" id="SSF81296">
    <property type="entry name" value="E set domains"/>
    <property type="match status" value="1"/>
</dbReference>
<dbReference type="EMBL" id="UGPB01000001">
    <property type="protein sequence ID" value="STY31178.1"/>
    <property type="molecule type" value="Genomic_DNA"/>
</dbReference>
<dbReference type="Proteomes" id="UP000255297">
    <property type="component" value="Unassembled WGS sequence"/>
</dbReference>
<dbReference type="PANTHER" id="PTHR34823">
    <property type="entry name" value="GLCNAC-BINDING PROTEIN A"/>
    <property type="match status" value="1"/>
</dbReference>
<dbReference type="RefSeq" id="WP_031564042.1">
    <property type="nucleotide sequence ID" value="NZ_CAAAIS010000009.1"/>
</dbReference>
<dbReference type="InterPro" id="IPR014756">
    <property type="entry name" value="Ig_E-set"/>
</dbReference>
<sequence>MKFSRLDLLFIACAFMIFQQSAHSHGLIEKPMSREYFCGKITQPHHIEPGNKLPYEACRPVLTKSDGSYNHDVYQFMSVLSHTRGYYQNSNLPKHVCGYDSETFKGKATPWDAPINWPADKITTHNQEFIWDVSYGPHFSDTEHFRYWITKPDYQFNKNKPLQWSDFETEPFCEYAWDDKYPPQDKNTIWADKIKNKFHMTCSVPARTGHHVIYAEWGRDQSTNERFHSCIDVAYS</sequence>
<protein>
    <submittedName>
        <fullName evidence="3">Chitin-binding protein</fullName>
    </submittedName>
</protein>
<name>A0A378LUY5_9GAMM</name>